<keyword evidence="2" id="KW-1185">Reference proteome</keyword>
<sequence length="135" mass="15601">MKLQDKYNYDSTILGLNNQYIASNDGSFFVNHPCVLIHDHTLIPDKTYLLITGFTPKGMYYSVVKFIDCYHDNVLLHIFILDIHSKEILNVQIDFNELENQCPWILLDESSLKMVTDKVADQLEVYDYCSGDTGK</sequence>
<name>A0A9X3F287_9BACT</name>
<comment type="caution">
    <text evidence="1">The sequence shown here is derived from an EMBL/GenBank/DDBJ whole genome shotgun (WGS) entry which is preliminary data.</text>
</comment>
<dbReference type="Proteomes" id="UP001145087">
    <property type="component" value="Unassembled WGS sequence"/>
</dbReference>
<proteinExistence type="predicted"/>
<accession>A0A9X3F287</accession>
<gene>
    <name evidence="1" type="ORF">OU798_02680</name>
</gene>
<dbReference type="AlphaFoldDB" id="A0A9X3F287"/>
<organism evidence="1 2">
    <name type="scientific">Draconibacterium aestuarii</name>
    <dbReference type="NCBI Taxonomy" id="2998507"/>
    <lineage>
        <taxon>Bacteria</taxon>
        <taxon>Pseudomonadati</taxon>
        <taxon>Bacteroidota</taxon>
        <taxon>Bacteroidia</taxon>
        <taxon>Marinilabiliales</taxon>
        <taxon>Prolixibacteraceae</taxon>
        <taxon>Draconibacterium</taxon>
    </lineage>
</organism>
<reference evidence="1" key="1">
    <citation type="submission" date="2022-11" db="EMBL/GenBank/DDBJ databases">
        <title>Marilongibacter aestuarii gen. nov., sp. nov., isolated from tidal flat sediment.</title>
        <authorList>
            <person name="Jiayan W."/>
        </authorList>
    </citation>
    <scope>NUCLEOTIDE SEQUENCE</scope>
    <source>
        <strain evidence="1">Z1-6</strain>
    </source>
</reference>
<dbReference type="RefSeq" id="WP_343331561.1">
    <property type="nucleotide sequence ID" value="NZ_JAPOHD010000005.1"/>
</dbReference>
<evidence type="ECO:0000313" key="2">
    <source>
        <dbReference type="Proteomes" id="UP001145087"/>
    </source>
</evidence>
<evidence type="ECO:0000313" key="1">
    <source>
        <dbReference type="EMBL" id="MCY1719226.1"/>
    </source>
</evidence>
<dbReference type="EMBL" id="JAPOHD010000005">
    <property type="protein sequence ID" value="MCY1719226.1"/>
    <property type="molecule type" value="Genomic_DNA"/>
</dbReference>
<protein>
    <submittedName>
        <fullName evidence="1">Uncharacterized protein</fullName>
    </submittedName>
</protein>